<organism evidence="2 3">
    <name type="scientific">Trichonephila clavipes</name>
    <name type="common">Golden silk orbweaver</name>
    <name type="synonym">Nephila clavipes</name>
    <dbReference type="NCBI Taxonomy" id="2585209"/>
    <lineage>
        <taxon>Eukaryota</taxon>
        <taxon>Metazoa</taxon>
        <taxon>Ecdysozoa</taxon>
        <taxon>Arthropoda</taxon>
        <taxon>Chelicerata</taxon>
        <taxon>Arachnida</taxon>
        <taxon>Araneae</taxon>
        <taxon>Araneomorphae</taxon>
        <taxon>Entelegynae</taxon>
        <taxon>Araneoidea</taxon>
        <taxon>Nephilidae</taxon>
        <taxon>Trichonephila</taxon>
    </lineage>
</organism>
<dbReference type="EMBL" id="BMAU01021193">
    <property type="protein sequence ID" value="GFX96682.1"/>
    <property type="molecule type" value="Genomic_DNA"/>
</dbReference>
<dbReference type="AlphaFoldDB" id="A0A8X6RPK9"/>
<dbReference type="Proteomes" id="UP000887159">
    <property type="component" value="Unassembled WGS sequence"/>
</dbReference>
<comment type="caution">
    <text evidence="2">The sequence shown here is derived from an EMBL/GenBank/DDBJ whole genome shotgun (WGS) entry which is preliminary data.</text>
</comment>
<evidence type="ECO:0000256" key="1">
    <source>
        <dbReference type="SAM" id="MobiDB-lite"/>
    </source>
</evidence>
<keyword evidence="3" id="KW-1185">Reference proteome</keyword>
<proteinExistence type="predicted"/>
<feature type="compositionally biased region" description="Basic and acidic residues" evidence="1">
    <location>
        <begin position="41"/>
        <end position="52"/>
    </location>
</feature>
<feature type="region of interest" description="Disordered" evidence="1">
    <location>
        <begin position="14"/>
        <end position="74"/>
    </location>
</feature>
<protein>
    <submittedName>
        <fullName evidence="2">Uncharacterized protein</fullName>
    </submittedName>
</protein>
<evidence type="ECO:0000313" key="2">
    <source>
        <dbReference type="EMBL" id="GFX96682.1"/>
    </source>
</evidence>
<accession>A0A8X6RPK9</accession>
<reference evidence="2" key="1">
    <citation type="submission" date="2020-08" db="EMBL/GenBank/DDBJ databases">
        <title>Multicomponent nature underlies the extraordinary mechanical properties of spider dragline silk.</title>
        <authorList>
            <person name="Kono N."/>
            <person name="Nakamura H."/>
            <person name="Mori M."/>
            <person name="Yoshida Y."/>
            <person name="Ohtoshi R."/>
            <person name="Malay A.D."/>
            <person name="Moran D.A.P."/>
            <person name="Tomita M."/>
            <person name="Numata K."/>
            <person name="Arakawa K."/>
        </authorList>
    </citation>
    <scope>NUCLEOTIDE SEQUENCE</scope>
</reference>
<name>A0A8X6RPK9_TRICX</name>
<evidence type="ECO:0000313" key="3">
    <source>
        <dbReference type="Proteomes" id="UP000887159"/>
    </source>
</evidence>
<gene>
    <name evidence="2" type="ORF">TNCV_244691</name>
</gene>
<sequence>MLPHSSDVYEVLPRGSDEYEMLPRGSDEFQPRRLKGKVKGKAKEKASKEEKKKSRCSTPLGGVRDSSRITGEGGDDLSAWSSWYHLERLGVAETRSLASHD</sequence>